<evidence type="ECO:0000313" key="2">
    <source>
        <dbReference type="EMBL" id="MBB5254322.1"/>
    </source>
</evidence>
<dbReference type="AlphaFoldDB" id="A0A7J9RVQ5"/>
<gene>
    <name evidence="2" type="ORF">HNQ62_002096</name>
</gene>
<name>A0A7J9RVQ5_SULOH</name>
<dbReference type="Pfam" id="PF12728">
    <property type="entry name" value="HTH_17"/>
    <property type="match status" value="1"/>
</dbReference>
<sequence length="53" mass="6206">MERYLTPSKVAKIFEMSMSGVIKWIREGKIKAIEINGRWRGCSQTVMKFDELL</sequence>
<dbReference type="EMBL" id="JACHFY010000013">
    <property type="protein sequence ID" value="MBB5254322.1"/>
    <property type="molecule type" value="Genomic_DNA"/>
</dbReference>
<comment type="caution">
    <text evidence="2">The sequence shown here is derived from an EMBL/GenBank/DDBJ whole genome shotgun (WGS) entry which is preliminary data.</text>
</comment>
<accession>A0A7J9RVQ5</accession>
<dbReference type="InterPro" id="IPR041657">
    <property type="entry name" value="HTH_17"/>
</dbReference>
<dbReference type="Proteomes" id="UP000582213">
    <property type="component" value="Unassembled WGS sequence"/>
</dbReference>
<reference evidence="2 3" key="1">
    <citation type="submission" date="2020-08" db="EMBL/GenBank/DDBJ databases">
        <title>Genomic Encyclopedia of Type Strains, Phase IV (KMG-IV): sequencing the most valuable type-strain genomes for metagenomic binning, comparative biology and taxonomic classification.</title>
        <authorList>
            <person name="Goeker M."/>
        </authorList>
    </citation>
    <scope>NUCLEOTIDE SEQUENCE [LARGE SCALE GENOMIC DNA]</scope>
    <source>
        <strain evidence="2 3">DSM 12421</strain>
    </source>
</reference>
<protein>
    <submittedName>
        <fullName evidence="2">Putative site-specific integrase-resolvase</fullName>
    </submittedName>
</protein>
<organism evidence="2 3">
    <name type="scientific">Sulfurisphaera ohwakuensis</name>
    <dbReference type="NCBI Taxonomy" id="69656"/>
    <lineage>
        <taxon>Archaea</taxon>
        <taxon>Thermoproteota</taxon>
        <taxon>Thermoprotei</taxon>
        <taxon>Sulfolobales</taxon>
        <taxon>Sulfolobaceae</taxon>
        <taxon>Sulfurisphaera</taxon>
    </lineage>
</organism>
<feature type="domain" description="Helix-turn-helix" evidence="1">
    <location>
        <begin position="4"/>
        <end position="40"/>
    </location>
</feature>
<proteinExistence type="predicted"/>
<evidence type="ECO:0000259" key="1">
    <source>
        <dbReference type="Pfam" id="PF12728"/>
    </source>
</evidence>
<evidence type="ECO:0000313" key="3">
    <source>
        <dbReference type="Proteomes" id="UP000582213"/>
    </source>
</evidence>